<dbReference type="RefSeq" id="WP_123126739.1">
    <property type="nucleotide sequence ID" value="NZ_RJJD01000004.1"/>
</dbReference>
<dbReference type="PANTHER" id="PTHR42776">
    <property type="entry name" value="SERINE PEPTIDASE S9 FAMILY MEMBER"/>
    <property type="match status" value="1"/>
</dbReference>
<dbReference type="AlphaFoldDB" id="A0A3M9MVD5"/>
<feature type="domain" description="Peptidase S9 prolyl oligopeptidase catalytic" evidence="2">
    <location>
        <begin position="430"/>
        <end position="644"/>
    </location>
</feature>
<accession>A0A3M9MVD5</accession>
<dbReference type="Proteomes" id="UP000272117">
    <property type="component" value="Unassembled WGS sequence"/>
</dbReference>
<organism evidence="3 4">
    <name type="scientific">Rufibacter latericius</name>
    <dbReference type="NCBI Taxonomy" id="2487040"/>
    <lineage>
        <taxon>Bacteria</taxon>
        <taxon>Pseudomonadati</taxon>
        <taxon>Bacteroidota</taxon>
        <taxon>Cytophagia</taxon>
        <taxon>Cytophagales</taxon>
        <taxon>Hymenobacteraceae</taxon>
        <taxon>Rufibacter</taxon>
    </lineage>
</organism>
<dbReference type="GO" id="GO:0004252">
    <property type="term" value="F:serine-type endopeptidase activity"/>
    <property type="evidence" value="ECO:0007669"/>
    <property type="project" value="TreeGrafter"/>
</dbReference>
<dbReference type="Pfam" id="PF00326">
    <property type="entry name" value="Peptidase_S9"/>
    <property type="match status" value="1"/>
</dbReference>
<comment type="caution">
    <text evidence="3">The sequence shown here is derived from an EMBL/GenBank/DDBJ whole genome shotgun (WGS) entry which is preliminary data.</text>
</comment>
<dbReference type="Gene3D" id="3.40.50.1820">
    <property type="entry name" value="alpha/beta hydrolase"/>
    <property type="match status" value="1"/>
</dbReference>
<keyword evidence="1" id="KW-0378">Hydrolase</keyword>
<dbReference type="OrthoDB" id="9812921at2"/>
<reference evidence="3 4" key="1">
    <citation type="submission" date="2018-11" db="EMBL/GenBank/DDBJ databases">
        <title>Rufibacter latericius sp. nov., isolated from water in Baiyang Lake.</title>
        <authorList>
            <person name="Yang Y."/>
        </authorList>
    </citation>
    <scope>NUCLEOTIDE SEQUENCE [LARGE SCALE GENOMIC DNA]</scope>
    <source>
        <strain evidence="3 4">R-22-1c-1</strain>
    </source>
</reference>
<evidence type="ECO:0000256" key="1">
    <source>
        <dbReference type="ARBA" id="ARBA00022801"/>
    </source>
</evidence>
<dbReference type="GO" id="GO:0006508">
    <property type="term" value="P:proteolysis"/>
    <property type="evidence" value="ECO:0007669"/>
    <property type="project" value="InterPro"/>
</dbReference>
<evidence type="ECO:0000313" key="4">
    <source>
        <dbReference type="Proteomes" id="UP000272117"/>
    </source>
</evidence>
<proteinExistence type="predicted"/>
<dbReference type="InterPro" id="IPR011042">
    <property type="entry name" value="6-blade_b-propeller_TolB-like"/>
</dbReference>
<keyword evidence="4" id="KW-1185">Reference proteome</keyword>
<gene>
    <name evidence="3" type="ORF">EFB08_08795</name>
</gene>
<dbReference type="InterPro" id="IPR029058">
    <property type="entry name" value="AB_hydrolase_fold"/>
</dbReference>
<sequence>MPRRIYSLLLLVQLLFVSPLRGQTSKLPALIDREIFFGDPEIINAQLSPDGSYIAFIKPYKGTRNIWVKKREEPFTAGKPLTADTTRPIGSYTWSRDGQTLLYVQDKGGNENFNLYAVQPSQVQPEGQGVPPSRNLTDMPQVRTMIYHLSRSEPNMVYIGLNNRDKAWHDLYRLNLATGEKTLLRENTDRITGWTFDWNDKLRLATRSVPDGSTEILRVEDKELRPIYSINVFETGFPVGFHEDNRRFYLRTDKGNRNFQQLVLFDPSTLQEELVESDPKNKVDLEDVRLSEVTHAPIFVTYHDDRMRRYWKDKTYEKDFQTVEQRFQDRMIFLGSATKNEQYWMVHVLSDVNPEEVYLFDRKTRQLTFQYRPRPKLPMKDLASMQVIRYKSSDGLEIPAYLTLPKNAGQTNLPLIVVPHGGPWSRDRWGYNSYHQFLANRGYAVLSPNFRGSTGYGKEFLNAGNKEWGQKMQDDITWGVKHLIAQGIVDPKRVGIMGVSYGGYATLAGLAFTPDVYAAGVSIVGPSNLNTLLATIPPYWESIRKMFFQRMGDTSTPEGQAQLTRQSPLFSADKIKAPLLVVQGANDPRVNKAESDQIVVALRTRGFPVEYLVAPDEGHGFARPVNNMAMLAAAEKFLAKHLGGRYQESMSPAVATRLKEITVDVKSVAVAPPKGE</sequence>
<dbReference type="SUPFAM" id="SSF53474">
    <property type="entry name" value="alpha/beta-Hydrolases"/>
    <property type="match status" value="1"/>
</dbReference>
<name>A0A3M9MVD5_9BACT</name>
<dbReference type="Gene3D" id="2.120.10.30">
    <property type="entry name" value="TolB, C-terminal domain"/>
    <property type="match status" value="1"/>
</dbReference>
<dbReference type="SUPFAM" id="SSF82171">
    <property type="entry name" value="DPP6 N-terminal domain-like"/>
    <property type="match status" value="1"/>
</dbReference>
<dbReference type="EMBL" id="RJJD01000004">
    <property type="protein sequence ID" value="RNI28883.1"/>
    <property type="molecule type" value="Genomic_DNA"/>
</dbReference>
<dbReference type="PANTHER" id="PTHR42776:SF27">
    <property type="entry name" value="DIPEPTIDYL PEPTIDASE FAMILY MEMBER 6"/>
    <property type="match status" value="1"/>
</dbReference>
<protein>
    <submittedName>
        <fullName evidence="3">S9 family peptidase</fullName>
    </submittedName>
</protein>
<evidence type="ECO:0000259" key="2">
    <source>
        <dbReference type="Pfam" id="PF00326"/>
    </source>
</evidence>
<dbReference type="InterPro" id="IPR001375">
    <property type="entry name" value="Peptidase_S9_cat"/>
</dbReference>
<evidence type="ECO:0000313" key="3">
    <source>
        <dbReference type="EMBL" id="RNI28883.1"/>
    </source>
</evidence>